<evidence type="ECO:0000256" key="3">
    <source>
        <dbReference type="ARBA" id="ARBA00023237"/>
    </source>
</evidence>
<dbReference type="InterPro" id="IPR037066">
    <property type="entry name" value="Plug_dom_sf"/>
</dbReference>
<dbReference type="Pfam" id="PF00593">
    <property type="entry name" value="TonB_dep_Rec_b-barrel"/>
    <property type="match status" value="1"/>
</dbReference>
<dbReference type="NCBIfam" id="TIGR01782">
    <property type="entry name" value="TonB-Xanth-Caul"/>
    <property type="match status" value="1"/>
</dbReference>
<evidence type="ECO:0000313" key="9">
    <source>
        <dbReference type="Proteomes" id="UP001335183"/>
    </source>
</evidence>
<feature type="domain" description="TonB-dependent receptor plug" evidence="7">
    <location>
        <begin position="62"/>
        <end position="155"/>
    </location>
</feature>
<dbReference type="InterPro" id="IPR000531">
    <property type="entry name" value="Beta-barrel_TonB"/>
</dbReference>
<evidence type="ECO:0000259" key="7">
    <source>
        <dbReference type="Pfam" id="PF07715"/>
    </source>
</evidence>
<evidence type="ECO:0000256" key="1">
    <source>
        <dbReference type="ARBA" id="ARBA00004442"/>
    </source>
</evidence>
<dbReference type="Proteomes" id="UP001335183">
    <property type="component" value="Chromosome"/>
</dbReference>
<dbReference type="InterPro" id="IPR006311">
    <property type="entry name" value="TAT_signal"/>
</dbReference>
<gene>
    <name evidence="8" type="ORF">V5F89_10485</name>
</gene>
<protein>
    <submittedName>
        <fullName evidence="8">TonB-dependent receptor</fullName>
    </submittedName>
</protein>
<feature type="domain" description="TonB-dependent receptor-like beta-barrel" evidence="6">
    <location>
        <begin position="326"/>
        <end position="830"/>
    </location>
</feature>
<dbReference type="Gene3D" id="2.40.170.20">
    <property type="entry name" value="TonB-dependent receptor, beta-barrel domain"/>
    <property type="match status" value="1"/>
</dbReference>
<dbReference type="PANTHER" id="PTHR40980:SF4">
    <property type="entry name" value="TONB-DEPENDENT RECEPTOR-LIKE BETA-BARREL DOMAIN-CONTAINING PROTEIN"/>
    <property type="match status" value="1"/>
</dbReference>
<dbReference type="PROSITE" id="PS51318">
    <property type="entry name" value="TAT"/>
    <property type="match status" value="1"/>
</dbReference>
<dbReference type="InterPro" id="IPR036942">
    <property type="entry name" value="Beta-barrel_TonB_sf"/>
</dbReference>
<sequence>MSITAASYRRALLCGTVLATALSAASASAQAAYPPEPAEDDGEVIVVTGSIRESQEAAIATKRRADNLVDVASADSVGRFPDENTAAALARLPGVAVQRDQGQARYIQVRGAPNRWTSVSIDGIPQTGVDEGGDSRSYRFDAVPAVLLQQLVVNKSLTPDITAEAITANVDLRTYSPLSDRGLSISGDLGYGFMDLGDGQQRQGSLRVSWSNDTIGAAVGASHYLRDQVTDNREAGYDEFGPTDIDIRNYELERSNNGLFAVVEAMPTDGLKLYVRGIYTEFTDKEHRNAYQIELADAESGTRGMTSGELVGVPVTAAFNNGLYENQNYIGSAGFEYESMDGWGLDGAFGYTRTENSTDLPLVQGSTSGTASPSVIYDRSGDPRFPLVTLYETVDDGNGNLSRGDQLAGLDQTAFDWPRSILLPLVQETVSDAWTGKVDGWREFGNVTLKAGGLVSIREIEGNNLGVGGVVPLGPLGFDFTQYLTNRPWDTRFPLGITFDYMDNVALNDALQIALDEAGIDAADFIPPSALYDQKETILAGYAMGQFDLDRLFVTAGVRVENYEIENRGTALIDRTATPLSVTEDHFDIFPSVNARFDVTDNLVFRLSGQRGVSRPAYAAIRVGASISDTGETISGGNPQLLPEYTWGVDGSLEYYFPSNGIASVSGFYRWVDNVLYQSQQVVGSDIYNTGGIDRSGYMLGSTFNGDNGKLYGVEFNIEHQLDFLPGLLSGFGVQGNLTLLGGEFDALLPDGTIEQTAFQGLSDTVLNASVFYEHSGLSARVSYQWRSEYLDTLGGLGAGEYRDGYENLDITLRYSLTDNFTLFADLANLTNETYVAYEGTPATPSEVEQIGSRYLFGIRFDF</sequence>
<dbReference type="Pfam" id="PF07715">
    <property type="entry name" value="Plug"/>
    <property type="match status" value="1"/>
</dbReference>
<feature type="signal peptide" evidence="5">
    <location>
        <begin position="1"/>
        <end position="31"/>
    </location>
</feature>
<evidence type="ECO:0000259" key="6">
    <source>
        <dbReference type="Pfam" id="PF00593"/>
    </source>
</evidence>
<proteinExistence type="inferred from homology"/>
<comment type="similarity">
    <text evidence="4">Belongs to the TonB-dependent receptor family.</text>
</comment>
<evidence type="ECO:0000256" key="2">
    <source>
        <dbReference type="ARBA" id="ARBA00023136"/>
    </source>
</evidence>
<keyword evidence="8" id="KW-0675">Receptor</keyword>
<keyword evidence="4" id="KW-0798">TonB box</keyword>
<dbReference type="Gene3D" id="2.170.130.10">
    <property type="entry name" value="TonB-dependent receptor, plug domain"/>
    <property type="match status" value="1"/>
</dbReference>
<evidence type="ECO:0000313" key="8">
    <source>
        <dbReference type="EMBL" id="WWA46699.1"/>
    </source>
</evidence>
<keyword evidence="5" id="KW-0732">Signal</keyword>
<keyword evidence="3" id="KW-0998">Cell outer membrane</keyword>
<keyword evidence="2 4" id="KW-0472">Membrane</keyword>
<accession>A0ABZ2D3H7</accession>
<dbReference type="RefSeq" id="WP_338445596.1">
    <property type="nucleotide sequence ID" value="NZ_CP144918.1"/>
</dbReference>
<reference evidence="8 9" key="1">
    <citation type="submission" date="2024-02" db="EMBL/GenBank/DDBJ databases">
        <title>The whole genome sequence of five bacterial samples isolated from Abu Dhabi Sabkha-shore region.</title>
        <authorList>
            <person name="Sudalaimuthuasari N."/>
            <person name="Sarfraz B."/>
            <person name="Tuyisabe J.D."/>
            <person name="Mugisha Ntwali L.D.M."/>
            <person name="Ali A.I.A.A."/>
            <person name="Almansoori S.Z.A."/>
            <person name="Alajami H.S.A."/>
            <person name="Almeqbaali A.A.S."/>
            <person name="Kundu B."/>
            <person name="Saeed E.E."/>
            <person name="Sukumarinath V."/>
            <person name="Mishra A.K."/>
            <person name="Hazzouri K.M."/>
            <person name="Almaskari R."/>
            <person name="Sharma A.K."/>
            <person name="Amiri K.M.A."/>
        </authorList>
    </citation>
    <scope>NUCLEOTIDE SEQUENCE [LARGE SCALE GENOMIC DNA]</scope>
    <source>
        <strain evidence="9">kcgeb_sd</strain>
    </source>
</reference>
<dbReference type="InterPro" id="IPR012910">
    <property type="entry name" value="Plug_dom"/>
</dbReference>
<comment type="subcellular location">
    <subcellularLocation>
        <location evidence="1 4">Cell outer membrane</location>
    </subcellularLocation>
</comment>
<dbReference type="EMBL" id="CP144918">
    <property type="protein sequence ID" value="WWA46699.1"/>
    <property type="molecule type" value="Genomic_DNA"/>
</dbReference>
<dbReference type="PANTHER" id="PTHR40980">
    <property type="entry name" value="PLUG DOMAIN-CONTAINING PROTEIN"/>
    <property type="match status" value="1"/>
</dbReference>
<dbReference type="SUPFAM" id="SSF56935">
    <property type="entry name" value="Porins"/>
    <property type="match status" value="1"/>
</dbReference>
<keyword evidence="9" id="KW-1185">Reference proteome</keyword>
<dbReference type="InterPro" id="IPR010104">
    <property type="entry name" value="TonB_rcpt_bac"/>
</dbReference>
<evidence type="ECO:0000256" key="5">
    <source>
        <dbReference type="SAM" id="SignalP"/>
    </source>
</evidence>
<feature type="chain" id="PRO_5045113076" evidence="5">
    <location>
        <begin position="32"/>
        <end position="863"/>
    </location>
</feature>
<organism evidence="8 9">
    <name type="scientific">Pelagerythrobacter marensis</name>
    <dbReference type="NCBI Taxonomy" id="543877"/>
    <lineage>
        <taxon>Bacteria</taxon>
        <taxon>Pseudomonadati</taxon>
        <taxon>Pseudomonadota</taxon>
        <taxon>Alphaproteobacteria</taxon>
        <taxon>Sphingomonadales</taxon>
        <taxon>Erythrobacteraceae</taxon>
        <taxon>Pelagerythrobacter</taxon>
    </lineage>
</organism>
<evidence type="ECO:0000256" key="4">
    <source>
        <dbReference type="RuleBase" id="RU003357"/>
    </source>
</evidence>
<name>A0ABZ2D3H7_9SPHN</name>